<dbReference type="AlphaFoldDB" id="A0A914C587"/>
<evidence type="ECO:0000313" key="2">
    <source>
        <dbReference type="WBParaSite" id="ACRNAN_Path_304.g1161.t1"/>
    </source>
</evidence>
<sequence>MNIYPISTLDEHGGLRFVSSVFKDFYYSDENPEAFNRTFIDSIKSGFEAFSPEIIMLHHLTTNEILLIEFLLYHVKIVN</sequence>
<protein>
    <submittedName>
        <fullName evidence="2">Uncharacterized protein</fullName>
    </submittedName>
</protein>
<reference evidence="2" key="1">
    <citation type="submission" date="2022-11" db="UniProtKB">
        <authorList>
            <consortium name="WormBaseParasite"/>
        </authorList>
    </citation>
    <scope>IDENTIFICATION</scope>
</reference>
<name>A0A914C587_9BILA</name>
<organism evidence="1 2">
    <name type="scientific">Acrobeloides nanus</name>
    <dbReference type="NCBI Taxonomy" id="290746"/>
    <lineage>
        <taxon>Eukaryota</taxon>
        <taxon>Metazoa</taxon>
        <taxon>Ecdysozoa</taxon>
        <taxon>Nematoda</taxon>
        <taxon>Chromadorea</taxon>
        <taxon>Rhabditida</taxon>
        <taxon>Tylenchina</taxon>
        <taxon>Cephalobomorpha</taxon>
        <taxon>Cephaloboidea</taxon>
        <taxon>Cephalobidae</taxon>
        <taxon>Acrobeloides</taxon>
    </lineage>
</organism>
<accession>A0A914C587</accession>
<dbReference type="WBParaSite" id="ACRNAN_Path_304.g1161.t1">
    <property type="protein sequence ID" value="ACRNAN_Path_304.g1161.t1"/>
    <property type="gene ID" value="ACRNAN_Path_304.g1161"/>
</dbReference>
<keyword evidence="1" id="KW-1185">Reference proteome</keyword>
<proteinExistence type="predicted"/>
<dbReference type="Proteomes" id="UP000887540">
    <property type="component" value="Unplaced"/>
</dbReference>
<evidence type="ECO:0000313" key="1">
    <source>
        <dbReference type="Proteomes" id="UP000887540"/>
    </source>
</evidence>